<evidence type="ECO:0000256" key="2">
    <source>
        <dbReference type="ARBA" id="ARBA00022692"/>
    </source>
</evidence>
<feature type="transmembrane region" description="Helical" evidence="5">
    <location>
        <begin position="166"/>
        <end position="190"/>
    </location>
</feature>
<dbReference type="GO" id="GO:0016020">
    <property type="term" value="C:membrane"/>
    <property type="evidence" value="ECO:0007669"/>
    <property type="project" value="UniProtKB-SubCell"/>
</dbReference>
<comment type="subcellular location">
    <subcellularLocation>
        <location evidence="1">Membrane</location>
        <topology evidence="1">Multi-pass membrane protein</topology>
    </subcellularLocation>
</comment>
<evidence type="ECO:0000313" key="7">
    <source>
        <dbReference type="Proteomes" id="UP000184428"/>
    </source>
</evidence>
<proteinExistence type="predicted"/>
<feature type="transmembrane region" description="Helical" evidence="5">
    <location>
        <begin position="81"/>
        <end position="99"/>
    </location>
</feature>
<keyword evidence="4 5" id="KW-0472">Membrane</keyword>
<dbReference type="RefSeq" id="WP_175561374.1">
    <property type="nucleotide sequence ID" value="NZ_FRDM01000015.1"/>
</dbReference>
<sequence length="273" mass="27926">MTSPVIPAAIRLPLTDERPEPVCGCSARRWPRPSRPTRTEPRSTMIAALGSLAAALSITVVWPQVWLSCRHGRTLGLSPTAGWLAVGLNLCWLTFGLLVGDAPQIATHAVVGAGNTAVLAALLLTRPHARSVRVLVRTAAGAAALAALVAGSVAAVLLGADAAPVASALAAVATVVGIVAALPQLVGILLDRSQDLSGMSPARWYLGTGSCASWTAYGWLLDQPTVWLSAGFGLVCAVATCVVLRTRRPAAPVAPVVRLCPAAAPRRALAAAA</sequence>
<feature type="transmembrane region" description="Helical" evidence="5">
    <location>
        <begin position="226"/>
        <end position="244"/>
    </location>
</feature>
<organism evidence="6 7">
    <name type="scientific">Geodermatophilus obscurus</name>
    <dbReference type="NCBI Taxonomy" id="1861"/>
    <lineage>
        <taxon>Bacteria</taxon>
        <taxon>Bacillati</taxon>
        <taxon>Actinomycetota</taxon>
        <taxon>Actinomycetes</taxon>
        <taxon>Geodermatophilales</taxon>
        <taxon>Geodermatophilaceae</taxon>
        <taxon>Geodermatophilus</taxon>
    </lineage>
</organism>
<keyword evidence="3 5" id="KW-1133">Transmembrane helix</keyword>
<dbReference type="NCBIfam" id="NF037967">
    <property type="entry name" value="SemiSWEET_1"/>
    <property type="match status" value="1"/>
</dbReference>
<name>A0A1M7UCL2_9ACTN</name>
<dbReference type="EMBL" id="FRDM01000015">
    <property type="protein sequence ID" value="SHN80733.1"/>
    <property type="molecule type" value="Genomic_DNA"/>
</dbReference>
<evidence type="ECO:0000256" key="4">
    <source>
        <dbReference type="ARBA" id="ARBA00023136"/>
    </source>
</evidence>
<accession>A0A1M7UCL2</accession>
<dbReference type="Gene3D" id="1.20.1280.290">
    <property type="match status" value="2"/>
</dbReference>
<dbReference type="Proteomes" id="UP000184428">
    <property type="component" value="Unassembled WGS sequence"/>
</dbReference>
<protein>
    <submittedName>
        <fullName evidence="6">Uncharacterized conserved protein, contains PQ loop repeat</fullName>
    </submittedName>
</protein>
<evidence type="ECO:0000256" key="5">
    <source>
        <dbReference type="SAM" id="Phobius"/>
    </source>
</evidence>
<evidence type="ECO:0000256" key="1">
    <source>
        <dbReference type="ARBA" id="ARBA00004141"/>
    </source>
</evidence>
<feature type="transmembrane region" description="Helical" evidence="5">
    <location>
        <begin position="105"/>
        <end position="124"/>
    </location>
</feature>
<feature type="transmembrane region" description="Helical" evidence="5">
    <location>
        <begin position="45"/>
        <end position="69"/>
    </location>
</feature>
<reference evidence="6 7" key="1">
    <citation type="submission" date="2016-12" db="EMBL/GenBank/DDBJ databases">
        <authorList>
            <person name="Song W.-J."/>
            <person name="Kurnit D.M."/>
        </authorList>
    </citation>
    <scope>NUCLEOTIDE SEQUENCE [LARGE SCALE GENOMIC DNA]</scope>
    <source>
        <strain evidence="6 7">DSM 43162</strain>
    </source>
</reference>
<dbReference type="AlphaFoldDB" id="A0A1M7UCL2"/>
<keyword evidence="2 5" id="KW-0812">Transmembrane</keyword>
<dbReference type="InterPro" id="IPR006603">
    <property type="entry name" value="PQ-loop_rpt"/>
</dbReference>
<feature type="transmembrane region" description="Helical" evidence="5">
    <location>
        <begin position="136"/>
        <end position="160"/>
    </location>
</feature>
<dbReference type="Pfam" id="PF04193">
    <property type="entry name" value="PQ-loop"/>
    <property type="match status" value="1"/>
</dbReference>
<feature type="transmembrane region" description="Helical" evidence="5">
    <location>
        <begin position="202"/>
        <end position="220"/>
    </location>
</feature>
<gene>
    <name evidence="6" type="ORF">SAMN05660350_02980</name>
</gene>
<evidence type="ECO:0000313" key="6">
    <source>
        <dbReference type="EMBL" id="SHN80733.1"/>
    </source>
</evidence>
<evidence type="ECO:0000256" key="3">
    <source>
        <dbReference type="ARBA" id="ARBA00022989"/>
    </source>
</evidence>